<comment type="caution">
    <text evidence="1">The sequence shown here is derived from an EMBL/GenBank/DDBJ whole genome shotgun (WGS) entry which is preliminary data.</text>
</comment>
<dbReference type="RefSeq" id="WP_136880819.1">
    <property type="nucleotide sequence ID" value="NZ_SWDX01000005.1"/>
</dbReference>
<dbReference type="EMBL" id="SWDX01000005">
    <property type="protein sequence ID" value="TKC60282.1"/>
    <property type="molecule type" value="Genomic_DNA"/>
</dbReference>
<name>A0A4U1GG31_9SPHI</name>
<proteinExistence type="predicted"/>
<protein>
    <submittedName>
        <fullName evidence="1">Uncharacterized protein</fullName>
    </submittedName>
</protein>
<sequence>MLSRLDHIQKNKLLLPLFVLGLLLCWFLAFDKTFEAVKLNRKLKEESEKGNDISFNPAYVQEKLAALNLILKSYKVDEQWNDKLWMQSSAIAAKQNVSVDFTLDKPPIEADNTTVGRLQALHFYGGYIQLVKLVDTLERSRGIGKISALKVKAPKADVVGDRGKKCVLRLDFRGL</sequence>
<organism evidence="1 2">
    <name type="scientific">Pedobacter hiemivivus</name>
    <dbReference type="NCBI Taxonomy" id="2530454"/>
    <lineage>
        <taxon>Bacteria</taxon>
        <taxon>Pseudomonadati</taxon>
        <taxon>Bacteroidota</taxon>
        <taxon>Sphingobacteriia</taxon>
        <taxon>Sphingobacteriales</taxon>
        <taxon>Sphingobacteriaceae</taxon>
        <taxon>Pedobacter</taxon>
    </lineage>
</organism>
<evidence type="ECO:0000313" key="2">
    <source>
        <dbReference type="Proteomes" id="UP000309594"/>
    </source>
</evidence>
<accession>A0A4U1GG31</accession>
<evidence type="ECO:0000313" key="1">
    <source>
        <dbReference type="EMBL" id="TKC60282.1"/>
    </source>
</evidence>
<reference evidence="1 2" key="1">
    <citation type="submission" date="2019-04" db="EMBL/GenBank/DDBJ databases">
        <title>Pedobacter sp. RP-1-16 sp. nov., isolated from Arctic soil.</title>
        <authorList>
            <person name="Dahal R.H."/>
            <person name="Kim D.-U."/>
        </authorList>
    </citation>
    <scope>NUCLEOTIDE SEQUENCE [LARGE SCALE GENOMIC DNA]</scope>
    <source>
        <strain evidence="1 2">RP-1-16</strain>
    </source>
</reference>
<dbReference type="Proteomes" id="UP000309594">
    <property type="component" value="Unassembled WGS sequence"/>
</dbReference>
<dbReference type="AlphaFoldDB" id="A0A4U1GG31"/>
<gene>
    <name evidence="1" type="ORF">FBD94_15360</name>
</gene>